<evidence type="ECO:0008006" key="4">
    <source>
        <dbReference type="Google" id="ProtNLM"/>
    </source>
</evidence>
<reference evidence="2" key="1">
    <citation type="submission" date="2019-08" db="EMBL/GenBank/DDBJ databases">
        <title>The genome of the North American firefly Photinus pyralis.</title>
        <authorList>
            <consortium name="Photinus pyralis genome working group"/>
            <person name="Fallon T.R."/>
            <person name="Sander Lower S.E."/>
            <person name="Weng J.-K."/>
        </authorList>
    </citation>
    <scope>NUCLEOTIDE SEQUENCE</scope>
    <source>
        <strain evidence="2">TRF0915ILg1</strain>
        <tissue evidence="2">Whole body</tissue>
    </source>
</reference>
<keyword evidence="1" id="KW-0472">Membrane</keyword>
<keyword evidence="1" id="KW-0812">Transmembrane</keyword>
<feature type="transmembrane region" description="Helical" evidence="1">
    <location>
        <begin position="28"/>
        <end position="49"/>
    </location>
</feature>
<comment type="caution">
    <text evidence="2">The sequence shown here is derived from an EMBL/GenBank/DDBJ whole genome shotgun (WGS) entry which is preliminary data.</text>
</comment>
<keyword evidence="3" id="KW-1185">Reference proteome</keyword>
<feature type="non-terminal residue" evidence="2">
    <location>
        <position position="1"/>
    </location>
</feature>
<dbReference type="PANTHER" id="PTHR21261:SF15">
    <property type="entry name" value="BEATEN PATH IIIA, ISOFORM D-RELATED"/>
    <property type="match status" value="1"/>
</dbReference>
<feature type="non-terminal residue" evidence="2">
    <location>
        <position position="116"/>
    </location>
</feature>
<organism evidence="2 3">
    <name type="scientific">Ignelater luminosus</name>
    <name type="common">Cucubano</name>
    <name type="synonym">Pyrophorus luminosus</name>
    <dbReference type="NCBI Taxonomy" id="2038154"/>
    <lineage>
        <taxon>Eukaryota</taxon>
        <taxon>Metazoa</taxon>
        <taxon>Ecdysozoa</taxon>
        <taxon>Arthropoda</taxon>
        <taxon>Hexapoda</taxon>
        <taxon>Insecta</taxon>
        <taxon>Pterygota</taxon>
        <taxon>Neoptera</taxon>
        <taxon>Endopterygota</taxon>
        <taxon>Coleoptera</taxon>
        <taxon>Polyphaga</taxon>
        <taxon>Elateriformia</taxon>
        <taxon>Elateroidea</taxon>
        <taxon>Elateridae</taxon>
        <taxon>Agrypninae</taxon>
        <taxon>Pyrophorini</taxon>
        <taxon>Ignelater</taxon>
    </lineage>
</organism>
<name>A0A8K0CUF8_IGNLU</name>
<protein>
    <recommendedName>
        <fullName evidence="4">Ig-like domain-containing protein</fullName>
    </recommendedName>
</protein>
<dbReference type="Proteomes" id="UP000801492">
    <property type="component" value="Unassembled WGS sequence"/>
</dbReference>
<evidence type="ECO:0000313" key="2">
    <source>
        <dbReference type="EMBL" id="KAF2893814.1"/>
    </source>
</evidence>
<proteinExistence type="predicted"/>
<dbReference type="OrthoDB" id="6415662at2759"/>
<accession>A0A8K0CUF8</accession>
<keyword evidence="1" id="KW-1133">Transmembrane helix</keyword>
<dbReference type="AlphaFoldDB" id="A0A8K0CUF8"/>
<dbReference type="PANTHER" id="PTHR21261">
    <property type="entry name" value="BEAT PROTEIN"/>
    <property type="match status" value="1"/>
</dbReference>
<evidence type="ECO:0000256" key="1">
    <source>
        <dbReference type="SAM" id="Phobius"/>
    </source>
</evidence>
<dbReference type="EMBL" id="VTPC01007643">
    <property type="protein sequence ID" value="KAF2893814.1"/>
    <property type="molecule type" value="Genomic_DNA"/>
</dbReference>
<evidence type="ECO:0000313" key="3">
    <source>
        <dbReference type="Proteomes" id="UP000801492"/>
    </source>
</evidence>
<gene>
    <name evidence="2" type="ORF">ILUMI_12359</name>
</gene>
<sequence length="116" mass="13209">FANNHTFSINIVTNYFFKMGTSKRIKTLLVLIVSYILLNACMQVTASILKGLKFERIDIPQSLSPGDVAELLCNYELGNDDLYAVKWYKDGAEFYRFNPKEQPQASSYKLEGVNVD</sequence>